<evidence type="ECO:0000256" key="3">
    <source>
        <dbReference type="ARBA" id="ARBA00022777"/>
    </source>
</evidence>
<dbReference type="PANTHER" id="PTHR43320:SF3">
    <property type="entry name" value="CARBOHYDRATE KINASE PFKB DOMAIN-CONTAINING PROTEIN"/>
    <property type="match status" value="1"/>
</dbReference>
<evidence type="ECO:0000313" key="6">
    <source>
        <dbReference type="Proteomes" id="UP000034160"/>
    </source>
</evidence>
<dbReference type="InterPro" id="IPR052700">
    <property type="entry name" value="Carb_kinase_PfkB-like"/>
</dbReference>
<dbReference type="GO" id="GO:0016301">
    <property type="term" value="F:kinase activity"/>
    <property type="evidence" value="ECO:0007669"/>
    <property type="project" value="UniProtKB-KW"/>
</dbReference>
<accession>A0A0G0Y7I5</accession>
<dbReference type="STRING" id="1618356.UU93_C0005G0010"/>
<evidence type="ECO:0000313" key="5">
    <source>
        <dbReference type="EMBL" id="KKS32702.1"/>
    </source>
</evidence>
<dbReference type="PANTHER" id="PTHR43320">
    <property type="entry name" value="SUGAR KINASE"/>
    <property type="match status" value="1"/>
</dbReference>
<comment type="caution">
    <text evidence="5">The sequence shown here is derived from an EMBL/GenBank/DDBJ whole genome shotgun (WGS) entry which is preliminary data.</text>
</comment>
<proteinExistence type="inferred from homology"/>
<keyword evidence="2" id="KW-0808">Transferase</keyword>
<dbReference type="Gene3D" id="3.40.1190.20">
    <property type="match status" value="1"/>
</dbReference>
<name>A0A0G0Y7I5_9BACT</name>
<protein>
    <recommendedName>
        <fullName evidence="4">Carbohydrate kinase PfkB domain-containing protein</fullName>
    </recommendedName>
</protein>
<evidence type="ECO:0000259" key="4">
    <source>
        <dbReference type="Pfam" id="PF00294"/>
    </source>
</evidence>
<evidence type="ECO:0000256" key="1">
    <source>
        <dbReference type="ARBA" id="ARBA00010688"/>
    </source>
</evidence>
<dbReference type="Pfam" id="PF00294">
    <property type="entry name" value="PfkB"/>
    <property type="match status" value="1"/>
</dbReference>
<gene>
    <name evidence="5" type="ORF">UU93_C0005G0010</name>
</gene>
<dbReference type="EMBL" id="LCCN01000005">
    <property type="protein sequence ID" value="KKS32702.1"/>
    <property type="molecule type" value="Genomic_DNA"/>
</dbReference>
<dbReference type="Proteomes" id="UP000034160">
    <property type="component" value="Unassembled WGS sequence"/>
</dbReference>
<comment type="similarity">
    <text evidence="1">Belongs to the carbohydrate kinase PfkB family.</text>
</comment>
<dbReference type="InterPro" id="IPR011611">
    <property type="entry name" value="PfkB_dom"/>
</dbReference>
<organism evidence="5 6">
    <name type="scientific">Candidatus Amesbacteria bacterium GW2011_GWA2_42_12</name>
    <dbReference type="NCBI Taxonomy" id="1618356"/>
    <lineage>
        <taxon>Bacteria</taxon>
        <taxon>Candidatus Amesiibacteriota</taxon>
    </lineage>
</organism>
<dbReference type="InterPro" id="IPR029056">
    <property type="entry name" value="Ribokinase-like"/>
</dbReference>
<evidence type="ECO:0000256" key="2">
    <source>
        <dbReference type="ARBA" id="ARBA00022679"/>
    </source>
</evidence>
<keyword evidence="3" id="KW-0418">Kinase</keyword>
<sequence length="334" mass="36316">MRYNILSLGPARMDVFLKLPEVEVDEVCSIDRKRCVIELGFGDKIALRGVDFAIGGNSGNNAVGLSRLGLSAAMVGAMGDGWMDQKALEILKGEKVETKYVQINKGQNGFGAVLNYQEERTILSYYADALCCFPEDTELKADWIYLTSMGKGFEDFYLQSVEWAIKNNAKIGFNPGTRQIAAGLEKIKHIFVATEVLFVNREEATALLTQGSMLNAKYSITDIKGLLNGLRSLGPKVVVITDGPGGTYSYDGEKYLYMPIVDAPVVERTGAGDAFGSGFLGAYIQNKPVDECLKWGTVNSASVLGFIGPQAGLLTLTGMTEWLKKAETVQAKEI</sequence>
<dbReference type="AlphaFoldDB" id="A0A0G0Y7I5"/>
<reference evidence="5 6" key="1">
    <citation type="journal article" date="2015" name="Nature">
        <title>rRNA introns, odd ribosomes, and small enigmatic genomes across a large radiation of phyla.</title>
        <authorList>
            <person name="Brown C.T."/>
            <person name="Hug L.A."/>
            <person name="Thomas B.C."/>
            <person name="Sharon I."/>
            <person name="Castelle C.J."/>
            <person name="Singh A."/>
            <person name="Wilkins M.J."/>
            <person name="Williams K.H."/>
            <person name="Banfield J.F."/>
        </authorList>
    </citation>
    <scope>NUCLEOTIDE SEQUENCE [LARGE SCALE GENOMIC DNA]</scope>
</reference>
<feature type="domain" description="Carbohydrate kinase PfkB" evidence="4">
    <location>
        <begin position="24"/>
        <end position="311"/>
    </location>
</feature>
<dbReference type="SUPFAM" id="SSF53613">
    <property type="entry name" value="Ribokinase-like"/>
    <property type="match status" value="1"/>
</dbReference>